<dbReference type="OrthoDB" id="407355at2759"/>
<gene>
    <name evidence="1" type="ORF">ARMGADRAFT_1005336</name>
</gene>
<dbReference type="Proteomes" id="UP000217790">
    <property type="component" value="Unassembled WGS sequence"/>
</dbReference>
<dbReference type="InParanoid" id="A0A2H3E6R3"/>
<evidence type="ECO:0000313" key="1">
    <source>
        <dbReference type="EMBL" id="PBL01835.1"/>
    </source>
</evidence>
<keyword evidence="2" id="KW-1185">Reference proteome</keyword>
<reference evidence="2" key="1">
    <citation type="journal article" date="2017" name="Nat. Ecol. Evol.">
        <title>Genome expansion and lineage-specific genetic innovations in the forest pathogenic fungi Armillaria.</title>
        <authorList>
            <person name="Sipos G."/>
            <person name="Prasanna A.N."/>
            <person name="Walter M.C."/>
            <person name="O'Connor E."/>
            <person name="Balint B."/>
            <person name="Krizsan K."/>
            <person name="Kiss B."/>
            <person name="Hess J."/>
            <person name="Varga T."/>
            <person name="Slot J."/>
            <person name="Riley R."/>
            <person name="Boka B."/>
            <person name="Rigling D."/>
            <person name="Barry K."/>
            <person name="Lee J."/>
            <person name="Mihaltcheva S."/>
            <person name="LaButti K."/>
            <person name="Lipzen A."/>
            <person name="Waldron R."/>
            <person name="Moloney N.M."/>
            <person name="Sperisen C."/>
            <person name="Kredics L."/>
            <person name="Vagvoelgyi C."/>
            <person name="Patrignani A."/>
            <person name="Fitzpatrick D."/>
            <person name="Nagy I."/>
            <person name="Doyle S."/>
            <person name="Anderson J.B."/>
            <person name="Grigoriev I.V."/>
            <person name="Gueldener U."/>
            <person name="Muensterkoetter M."/>
            <person name="Nagy L.G."/>
        </authorList>
    </citation>
    <scope>NUCLEOTIDE SEQUENCE [LARGE SCALE GENOMIC DNA]</scope>
    <source>
        <strain evidence="2">Ar21-2</strain>
    </source>
</reference>
<dbReference type="STRING" id="47427.A0A2H3E6R3"/>
<proteinExistence type="predicted"/>
<accession>A0A2H3E6R3</accession>
<name>A0A2H3E6R3_ARMGA</name>
<protein>
    <submittedName>
        <fullName evidence="1">Uncharacterized protein</fullName>
    </submittedName>
</protein>
<organism evidence="1 2">
    <name type="scientific">Armillaria gallica</name>
    <name type="common">Bulbous honey fungus</name>
    <name type="synonym">Armillaria bulbosa</name>
    <dbReference type="NCBI Taxonomy" id="47427"/>
    <lineage>
        <taxon>Eukaryota</taxon>
        <taxon>Fungi</taxon>
        <taxon>Dikarya</taxon>
        <taxon>Basidiomycota</taxon>
        <taxon>Agaricomycotina</taxon>
        <taxon>Agaricomycetes</taxon>
        <taxon>Agaricomycetidae</taxon>
        <taxon>Agaricales</taxon>
        <taxon>Marasmiineae</taxon>
        <taxon>Physalacriaceae</taxon>
        <taxon>Armillaria</taxon>
    </lineage>
</organism>
<dbReference type="EMBL" id="KZ293645">
    <property type="protein sequence ID" value="PBL01835.1"/>
    <property type="molecule type" value="Genomic_DNA"/>
</dbReference>
<evidence type="ECO:0000313" key="2">
    <source>
        <dbReference type="Proteomes" id="UP000217790"/>
    </source>
</evidence>
<sequence length="60" mass="6854">MPKYHPRQDTRTLRIAVSKPTLDTNSSVVATAGNKAEEAHVQCRKLHHEREEEQTRKAVC</sequence>
<dbReference type="AlphaFoldDB" id="A0A2H3E6R3"/>